<proteinExistence type="inferred from homology"/>
<dbReference type="InterPro" id="IPR018204">
    <property type="entry name" value="Trp_synthase_alpha_AS"/>
</dbReference>
<reference evidence="11 12" key="1">
    <citation type="submission" date="2018-07" db="EMBL/GenBank/DDBJ databases">
        <title>Genomic Encyclopedia of Type Strains, Phase IV (KMG-IV): sequencing the most valuable type-strain genomes for metagenomic binning, comparative biology and taxonomic classification.</title>
        <authorList>
            <person name="Goeker M."/>
        </authorList>
    </citation>
    <scope>NUCLEOTIDE SEQUENCE [LARGE SCALE GENOMIC DNA]</scope>
    <source>
        <strain evidence="11 12">DSM 27016</strain>
    </source>
</reference>
<comment type="pathway">
    <text evidence="2 9">Amino-acid biosynthesis; L-tryptophan biosynthesis; L-tryptophan from chorismate: step 5/5.</text>
</comment>
<comment type="caution">
    <text evidence="11">The sequence shown here is derived from an EMBL/GenBank/DDBJ whole genome shotgun (WGS) entry which is preliminary data.</text>
</comment>
<accession>A0A369AZU2</accession>
<evidence type="ECO:0000256" key="3">
    <source>
        <dbReference type="ARBA" id="ARBA00011270"/>
    </source>
</evidence>
<comment type="similarity">
    <text evidence="9 10">Belongs to the TrpA family.</text>
</comment>
<dbReference type="CDD" id="cd04724">
    <property type="entry name" value="Tryptophan_synthase_alpha"/>
    <property type="match status" value="1"/>
</dbReference>
<dbReference type="FunFam" id="3.20.20.70:FF:000037">
    <property type="entry name" value="Tryptophan synthase alpha chain"/>
    <property type="match status" value="1"/>
</dbReference>
<feature type="active site" description="Proton acceptor" evidence="9">
    <location>
        <position position="49"/>
    </location>
</feature>
<keyword evidence="6 9" id="KW-0057">Aromatic amino acid biosynthesis</keyword>
<evidence type="ECO:0000256" key="6">
    <source>
        <dbReference type="ARBA" id="ARBA00023141"/>
    </source>
</evidence>
<dbReference type="InterPro" id="IPR011060">
    <property type="entry name" value="RibuloseP-bd_barrel"/>
</dbReference>
<dbReference type="RefSeq" id="WP_114298717.1">
    <property type="nucleotide sequence ID" value="NZ_QPJT01000019.1"/>
</dbReference>
<evidence type="ECO:0000256" key="10">
    <source>
        <dbReference type="RuleBase" id="RU003662"/>
    </source>
</evidence>
<evidence type="ECO:0000256" key="8">
    <source>
        <dbReference type="ARBA" id="ARBA00049047"/>
    </source>
</evidence>
<dbReference type="SUPFAM" id="SSF51366">
    <property type="entry name" value="Ribulose-phoshate binding barrel"/>
    <property type="match status" value="1"/>
</dbReference>
<dbReference type="PANTHER" id="PTHR43406:SF1">
    <property type="entry name" value="TRYPTOPHAN SYNTHASE ALPHA CHAIN, CHLOROPLASTIC"/>
    <property type="match status" value="1"/>
</dbReference>
<dbReference type="PANTHER" id="PTHR43406">
    <property type="entry name" value="TRYPTOPHAN SYNTHASE, ALPHA CHAIN"/>
    <property type="match status" value="1"/>
</dbReference>
<dbReference type="GO" id="GO:0005829">
    <property type="term" value="C:cytosol"/>
    <property type="evidence" value="ECO:0007669"/>
    <property type="project" value="TreeGrafter"/>
</dbReference>
<evidence type="ECO:0000313" key="12">
    <source>
        <dbReference type="Proteomes" id="UP000253034"/>
    </source>
</evidence>
<organism evidence="11 12">
    <name type="scientific">Anaerobacterium chartisolvens</name>
    <dbReference type="NCBI Taxonomy" id="1297424"/>
    <lineage>
        <taxon>Bacteria</taxon>
        <taxon>Bacillati</taxon>
        <taxon>Bacillota</taxon>
        <taxon>Clostridia</taxon>
        <taxon>Eubacteriales</taxon>
        <taxon>Oscillospiraceae</taxon>
        <taxon>Anaerobacterium</taxon>
    </lineage>
</organism>
<dbReference type="GO" id="GO:0004834">
    <property type="term" value="F:tryptophan synthase activity"/>
    <property type="evidence" value="ECO:0007669"/>
    <property type="project" value="UniProtKB-UniRule"/>
</dbReference>
<evidence type="ECO:0000256" key="4">
    <source>
        <dbReference type="ARBA" id="ARBA00022605"/>
    </source>
</evidence>
<keyword evidence="12" id="KW-1185">Reference proteome</keyword>
<protein>
    <recommendedName>
        <fullName evidence="9">Tryptophan synthase alpha chain</fullName>
        <ecNumber evidence="9">4.2.1.20</ecNumber>
    </recommendedName>
</protein>
<dbReference type="Gene3D" id="3.20.20.70">
    <property type="entry name" value="Aldolase class I"/>
    <property type="match status" value="1"/>
</dbReference>
<sequence>MNRIEEKFKELKSKNKKALITFITAGDPDLGTTVELVEEMERRGADIVELGVPYSDPVAEGPVIQKANCRALKNNIRIKDIMDTVRKIRERVSVPLVYLLYFNCILQYGPERFFSDCRESGVDGVIIPDLPYEEQAEIDGVAEGFDISIITLVAPTSKERADKISKKARGFLYCVSSLGVTGVRSEFKTDFEEFFKYINNASEIPKAIGFGISTPEQVQALKGYCDGLIVGSAIVKKVEESSSPSDAVKNVGDFVEVLRNAIDA</sequence>
<dbReference type="PROSITE" id="PS00167">
    <property type="entry name" value="TRP_SYNTHASE_ALPHA"/>
    <property type="match status" value="1"/>
</dbReference>
<evidence type="ECO:0000313" key="11">
    <source>
        <dbReference type="EMBL" id="RCX12964.1"/>
    </source>
</evidence>
<dbReference type="Proteomes" id="UP000253034">
    <property type="component" value="Unassembled WGS sequence"/>
</dbReference>
<evidence type="ECO:0000256" key="1">
    <source>
        <dbReference type="ARBA" id="ARBA00003365"/>
    </source>
</evidence>
<comment type="catalytic activity">
    <reaction evidence="8 9">
        <text>(1S,2R)-1-C-(indol-3-yl)glycerol 3-phosphate + L-serine = D-glyceraldehyde 3-phosphate + L-tryptophan + H2O</text>
        <dbReference type="Rhea" id="RHEA:10532"/>
        <dbReference type="ChEBI" id="CHEBI:15377"/>
        <dbReference type="ChEBI" id="CHEBI:33384"/>
        <dbReference type="ChEBI" id="CHEBI:57912"/>
        <dbReference type="ChEBI" id="CHEBI:58866"/>
        <dbReference type="ChEBI" id="CHEBI:59776"/>
        <dbReference type="EC" id="4.2.1.20"/>
    </reaction>
</comment>
<dbReference type="Pfam" id="PF00290">
    <property type="entry name" value="Trp_syntA"/>
    <property type="match status" value="1"/>
</dbReference>
<feature type="active site" description="Proton acceptor" evidence="9">
    <location>
        <position position="60"/>
    </location>
</feature>
<dbReference type="HAMAP" id="MF_00131">
    <property type="entry name" value="Trp_synth_alpha"/>
    <property type="match status" value="1"/>
</dbReference>
<evidence type="ECO:0000256" key="7">
    <source>
        <dbReference type="ARBA" id="ARBA00023239"/>
    </source>
</evidence>
<dbReference type="EMBL" id="QPJT01000019">
    <property type="protein sequence ID" value="RCX12964.1"/>
    <property type="molecule type" value="Genomic_DNA"/>
</dbReference>
<gene>
    <name evidence="9" type="primary">trpA</name>
    <name evidence="11" type="ORF">DFR58_11921</name>
</gene>
<keyword evidence="7 9" id="KW-0456">Lyase</keyword>
<keyword evidence="5 9" id="KW-0822">Tryptophan biosynthesis</keyword>
<evidence type="ECO:0000256" key="5">
    <source>
        <dbReference type="ARBA" id="ARBA00022822"/>
    </source>
</evidence>
<name>A0A369AZU2_9FIRM</name>
<dbReference type="OrthoDB" id="9804578at2"/>
<evidence type="ECO:0000256" key="2">
    <source>
        <dbReference type="ARBA" id="ARBA00004733"/>
    </source>
</evidence>
<dbReference type="EC" id="4.2.1.20" evidence="9"/>
<dbReference type="InterPro" id="IPR013785">
    <property type="entry name" value="Aldolase_TIM"/>
</dbReference>
<comment type="function">
    <text evidence="1 9">The alpha subunit is responsible for the aldol cleavage of indoleglycerol phosphate to indole and glyceraldehyde 3-phosphate.</text>
</comment>
<dbReference type="UniPathway" id="UPA00035">
    <property type="reaction ID" value="UER00044"/>
</dbReference>
<dbReference type="AlphaFoldDB" id="A0A369AZU2"/>
<dbReference type="NCBIfam" id="TIGR00262">
    <property type="entry name" value="trpA"/>
    <property type="match status" value="1"/>
</dbReference>
<evidence type="ECO:0000256" key="9">
    <source>
        <dbReference type="HAMAP-Rule" id="MF_00131"/>
    </source>
</evidence>
<comment type="subunit">
    <text evidence="3 9">Tetramer of two alpha and two beta chains.</text>
</comment>
<dbReference type="InterPro" id="IPR002028">
    <property type="entry name" value="Trp_synthase_suA"/>
</dbReference>
<keyword evidence="4 9" id="KW-0028">Amino-acid biosynthesis</keyword>